<dbReference type="Gene3D" id="3.60.20.10">
    <property type="entry name" value="Glutamine Phosphoribosylpyrophosphate, subunit 1, domain 1"/>
    <property type="match status" value="1"/>
</dbReference>
<comment type="subunit">
    <text evidence="4">The 26S proteasome consists of a 20S proteasome core and two 19S regulatory subunits. The 20S proteasome core is composed of 28 subunits that are arranged in four stacked rings, resulting in a barrel-shaped structure. The two end rings are each formed by seven alpha subunits, and the two central rings are each formed by seven beta subunits. The catalytic chamber with the active sites is on the inside of the barrel.</text>
</comment>
<dbReference type="KEGG" id="tasa:A1Q1_07151"/>
<reference evidence="7 8" key="1">
    <citation type="journal article" date="2012" name="Eukaryot. Cell">
        <title>Draft genome sequence of CBS 2479, the standard type strain of Trichosporon asahii.</title>
        <authorList>
            <person name="Yang R.Y."/>
            <person name="Li H.T."/>
            <person name="Zhu H."/>
            <person name="Zhou G.P."/>
            <person name="Wang M."/>
            <person name="Wang L."/>
        </authorList>
    </citation>
    <scope>NUCLEOTIDE SEQUENCE [LARGE SCALE GENOMIC DNA]</scope>
    <source>
        <strain evidence="8">ATCC 90039 / CBS 2479 / JCM 2466 / KCTC 7840 / NCYC 2677 / UAMH 7654</strain>
    </source>
</reference>
<evidence type="ECO:0000256" key="3">
    <source>
        <dbReference type="ARBA" id="ARBA00023242"/>
    </source>
</evidence>
<organism evidence="7 8">
    <name type="scientific">Trichosporon asahii var. asahii (strain ATCC 90039 / CBS 2479 / JCM 2466 / KCTC 7840 / NBRC 103889/ NCYC 2677 / UAMH 7654)</name>
    <name type="common">Yeast</name>
    <dbReference type="NCBI Taxonomy" id="1186058"/>
    <lineage>
        <taxon>Eukaryota</taxon>
        <taxon>Fungi</taxon>
        <taxon>Dikarya</taxon>
        <taxon>Basidiomycota</taxon>
        <taxon>Agaricomycotina</taxon>
        <taxon>Tremellomycetes</taxon>
        <taxon>Trichosporonales</taxon>
        <taxon>Trichosporonaceae</taxon>
        <taxon>Trichosporon</taxon>
    </lineage>
</organism>
<dbReference type="InterPro" id="IPR001353">
    <property type="entry name" value="Proteasome_sua/b"/>
</dbReference>
<dbReference type="PROSITE" id="PS51476">
    <property type="entry name" value="PROTEASOME_BETA_2"/>
    <property type="match status" value="1"/>
</dbReference>
<dbReference type="AlphaFoldDB" id="J8TYS7"/>
<dbReference type="OrthoDB" id="268428at2759"/>
<evidence type="ECO:0000313" key="7">
    <source>
        <dbReference type="EMBL" id="EJT53227.1"/>
    </source>
</evidence>
<sequence>MHHLSKPPTYPERALHNADDRASDDGQLQSRLRQRASALSHRINMECSFGITGKDYVLLASDMTAGRSILQFKSDENKIKALGPHLAMAYGGEPGDTNNFADYVERNVRLYNIRHNHPLLPHAAGSWIRRTLADSLRSRRPYAVNLLLAGYDTTTDVPHLYWIDYLGTKATVSYAAHGFGQLVCLSTMDKYWTEDADKREGVETIRKCIDEVKIRLTVKFDFNCIMIDKHGIHQVDLSSEDPIAAIEALVAAEEEKAAQVAAQDQARGEVPGVL</sequence>
<dbReference type="GO" id="GO:0005634">
    <property type="term" value="C:nucleus"/>
    <property type="evidence" value="ECO:0007669"/>
    <property type="project" value="UniProtKB-SubCell"/>
</dbReference>
<dbReference type="GO" id="GO:0005737">
    <property type="term" value="C:cytoplasm"/>
    <property type="evidence" value="ECO:0007669"/>
    <property type="project" value="UniProtKB-SubCell"/>
</dbReference>
<comment type="function">
    <text evidence="5">Component of the proteasome, a multicatalytic proteinase complex which is characterized by its ability to cleave peptides with Arg, Phe, Tyr, Leu, and Glu adjacent to the leaving group at neutral or slightly basic pH. The proteasome has an ATP-dependent proteolytic activity.</text>
</comment>
<dbReference type="InterPro" id="IPR016050">
    <property type="entry name" value="Proteasome_bsu_CS"/>
</dbReference>
<evidence type="ECO:0000256" key="4">
    <source>
        <dbReference type="ARBA" id="ARBA00026071"/>
    </source>
</evidence>
<dbReference type="PROSITE" id="PS00854">
    <property type="entry name" value="PROTEASOME_BETA_1"/>
    <property type="match status" value="1"/>
</dbReference>
<dbReference type="VEuPathDB" id="FungiDB:A1Q1_07151"/>
<comment type="caution">
    <text evidence="7">The sequence shown here is derived from an EMBL/GenBank/DDBJ whole genome shotgun (WGS) entry which is preliminary data.</text>
</comment>
<dbReference type="InterPro" id="IPR029055">
    <property type="entry name" value="Ntn_hydrolases_N"/>
</dbReference>
<accession>J8TYS7</accession>
<name>J8TYS7_TRIAS</name>
<keyword evidence="1 5" id="KW-0963">Cytoplasm</keyword>
<dbReference type="CDD" id="cd03758">
    <property type="entry name" value="proteasome_beta_type_2"/>
    <property type="match status" value="1"/>
</dbReference>
<dbReference type="InterPro" id="IPR050115">
    <property type="entry name" value="Proteasome_alpha"/>
</dbReference>
<dbReference type="InterPro" id="IPR035206">
    <property type="entry name" value="Proteasome_beta2"/>
</dbReference>
<dbReference type="GO" id="GO:0019774">
    <property type="term" value="C:proteasome core complex, beta-subunit complex"/>
    <property type="evidence" value="ECO:0007669"/>
    <property type="project" value="UniProtKB-ARBA"/>
</dbReference>
<dbReference type="Proteomes" id="UP000002748">
    <property type="component" value="Unassembled WGS sequence"/>
</dbReference>
<evidence type="ECO:0000256" key="1">
    <source>
        <dbReference type="ARBA" id="ARBA00022490"/>
    </source>
</evidence>
<comment type="similarity">
    <text evidence="5">Belongs to the peptidase T1B family.</text>
</comment>
<dbReference type="GO" id="GO:0010498">
    <property type="term" value="P:proteasomal protein catabolic process"/>
    <property type="evidence" value="ECO:0007669"/>
    <property type="project" value="InterPro"/>
</dbReference>
<evidence type="ECO:0000256" key="6">
    <source>
        <dbReference type="SAM" id="MobiDB-lite"/>
    </source>
</evidence>
<gene>
    <name evidence="7" type="ORF">A1Q1_07151</name>
</gene>
<dbReference type="HOGENOM" id="CLU_035750_12_1_1"/>
<dbReference type="RefSeq" id="XP_014184228.1">
    <property type="nucleotide sequence ID" value="XM_014328753.1"/>
</dbReference>
<comment type="subcellular location">
    <subcellularLocation>
        <location evidence="5">Cytoplasm</location>
    </subcellularLocation>
    <subcellularLocation>
        <location evidence="5">Nucleus</location>
    </subcellularLocation>
</comment>
<proteinExistence type="inferred from homology"/>
<dbReference type="GeneID" id="25990663"/>
<keyword evidence="3 5" id="KW-0539">Nucleus</keyword>
<keyword evidence="2 5" id="KW-0647">Proteasome</keyword>
<dbReference type="Pfam" id="PF00227">
    <property type="entry name" value="Proteasome"/>
    <property type="match status" value="1"/>
</dbReference>
<comment type="subunit">
    <text evidence="5">Component of the proteasome complex.</text>
</comment>
<evidence type="ECO:0000256" key="5">
    <source>
        <dbReference type="RuleBase" id="RU004203"/>
    </source>
</evidence>
<dbReference type="EMBL" id="ALBS01000004">
    <property type="protein sequence ID" value="EJT53227.1"/>
    <property type="molecule type" value="Genomic_DNA"/>
</dbReference>
<dbReference type="FunFam" id="3.60.20.10:FF:000008">
    <property type="entry name" value="Proteasome subunit beta type-4"/>
    <property type="match status" value="1"/>
</dbReference>
<evidence type="ECO:0000256" key="2">
    <source>
        <dbReference type="ARBA" id="ARBA00022942"/>
    </source>
</evidence>
<feature type="compositionally biased region" description="Basic and acidic residues" evidence="6">
    <location>
        <begin position="13"/>
        <end position="24"/>
    </location>
</feature>
<dbReference type="SUPFAM" id="SSF56235">
    <property type="entry name" value="N-terminal nucleophile aminohydrolases (Ntn hydrolases)"/>
    <property type="match status" value="1"/>
</dbReference>
<protein>
    <recommendedName>
        <fullName evidence="5">Proteasome subunit beta</fullName>
    </recommendedName>
</protein>
<dbReference type="InterPro" id="IPR023333">
    <property type="entry name" value="Proteasome_suB-type"/>
</dbReference>
<feature type="region of interest" description="Disordered" evidence="6">
    <location>
        <begin position="1"/>
        <end position="28"/>
    </location>
</feature>
<dbReference type="PANTHER" id="PTHR11599">
    <property type="entry name" value="PROTEASOME SUBUNIT ALPHA/BETA"/>
    <property type="match status" value="1"/>
</dbReference>
<evidence type="ECO:0000313" key="8">
    <source>
        <dbReference type="Proteomes" id="UP000002748"/>
    </source>
</evidence>